<dbReference type="InterPro" id="IPR036663">
    <property type="entry name" value="Fumarylacetoacetase_C_sf"/>
</dbReference>
<dbReference type="PANTHER" id="PTHR42796">
    <property type="entry name" value="FUMARYLACETOACETATE HYDROLASE DOMAIN-CONTAINING PROTEIN 2A-RELATED"/>
    <property type="match status" value="1"/>
</dbReference>
<dbReference type="Gene3D" id="3.90.850.10">
    <property type="entry name" value="Fumarylacetoacetase-like, C-terminal domain"/>
    <property type="match status" value="1"/>
</dbReference>
<dbReference type="SUPFAM" id="SSF56529">
    <property type="entry name" value="FAH"/>
    <property type="match status" value="1"/>
</dbReference>
<gene>
    <name evidence="4" type="ORF">ACFQ2S_01190</name>
</gene>
<comment type="caution">
    <text evidence="4">The sequence shown here is derived from an EMBL/GenBank/DDBJ whole genome shotgun (WGS) entry which is preliminary data.</text>
</comment>
<accession>A0ABW3IJW2</accession>
<evidence type="ECO:0000259" key="3">
    <source>
        <dbReference type="Pfam" id="PF01557"/>
    </source>
</evidence>
<name>A0ABW3IJW2_9RHOB</name>
<keyword evidence="5" id="KW-1185">Reference proteome</keyword>
<proteinExistence type="inferred from homology"/>
<protein>
    <submittedName>
        <fullName evidence="4">Fumarylacetoacetate hydrolase family protein</fullName>
    </submittedName>
</protein>
<evidence type="ECO:0000256" key="1">
    <source>
        <dbReference type="ARBA" id="ARBA00010211"/>
    </source>
</evidence>
<reference evidence="5" key="1">
    <citation type="journal article" date="2019" name="Int. J. Syst. Evol. Microbiol.">
        <title>The Global Catalogue of Microorganisms (GCM) 10K type strain sequencing project: providing services to taxonomists for standard genome sequencing and annotation.</title>
        <authorList>
            <consortium name="The Broad Institute Genomics Platform"/>
            <consortium name="The Broad Institute Genome Sequencing Center for Infectious Disease"/>
            <person name="Wu L."/>
            <person name="Ma J."/>
        </authorList>
    </citation>
    <scope>NUCLEOTIDE SEQUENCE [LARGE SCALE GENOMIC DNA]</scope>
    <source>
        <strain evidence="5">CCUG 60524</strain>
    </source>
</reference>
<keyword evidence="4" id="KW-0378">Hydrolase</keyword>
<sequence>MKLATFLEDEERKLGVVDGDTIVDLAAAGLNPEITDMTRLIAAGDPIMEEVLQAVAIAPDHARHPICDIALAAPMLPSTVLCAGSNYRSHNAEKAGAPLSGKEPEFFIKTSDCVIGPNDPIVHDTILTKKLDCETELAIVIGKPGRHIPTDRALEHVFGYTVANDVTARDRQVRFTETGAVFYELGRGKAFDSSLPLGPVITTVDEILDPQALTLSTRINGELRQHANTSEMIWSCAELIHVFSMNFTLRPGMIILTGTPSGTAWSVDAELGGSWQPTEDLLAASRYCLSGDVVESEIAAIGCLRNPVV</sequence>
<dbReference type="PANTHER" id="PTHR42796:SF4">
    <property type="entry name" value="FUMARYLACETOACETATE HYDROLASE DOMAIN-CONTAINING PROTEIN 2A"/>
    <property type="match status" value="1"/>
</dbReference>
<comment type="similarity">
    <text evidence="1">Belongs to the FAH family.</text>
</comment>
<evidence type="ECO:0000313" key="5">
    <source>
        <dbReference type="Proteomes" id="UP001597108"/>
    </source>
</evidence>
<dbReference type="EMBL" id="JBHTJT010000004">
    <property type="protein sequence ID" value="MFD0978256.1"/>
    <property type="molecule type" value="Genomic_DNA"/>
</dbReference>
<dbReference type="Proteomes" id="UP001597108">
    <property type="component" value="Unassembled WGS sequence"/>
</dbReference>
<feature type="domain" description="Fumarylacetoacetase-like C-terminal" evidence="3">
    <location>
        <begin position="79"/>
        <end position="309"/>
    </location>
</feature>
<dbReference type="InterPro" id="IPR051121">
    <property type="entry name" value="FAH"/>
</dbReference>
<dbReference type="RefSeq" id="WP_386072041.1">
    <property type="nucleotide sequence ID" value="NZ_JBHTJT010000004.1"/>
</dbReference>
<keyword evidence="2" id="KW-0479">Metal-binding</keyword>
<dbReference type="InterPro" id="IPR011234">
    <property type="entry name" value="Fumarylacetoacetase-like_C"/>
</dbReference>
<dbReference type="GO" id="GO:0016787">
    <property type="term" value="F:hydrolase activity"/>
    <property type="evidence" value="ECO:0007669"/>
    <property type="project" value="UniProtKB-KW"/>
</dbReference>
<evidence type="ECO:0000313" key="4">
    <source>
        <dbReference type="EMBL" id="MFD0978256.1"/>
    </source>
</evidence>
<organism evidence="4 5">
    <name type="scientific">Tropicimonas aquimaris</name>
    <dbReference type="NCBI Taxonomy" id="914152"/>
    <lineage>
        <taxon>Bacteria</taxon>
        <taxon>Pseudomonadati</taxon>
        <taxon>Pseudomonadota</taxon>
        <taxon>Alphaproteobacteria</taxon>
        <taxon>Rhodobacterales</taxon>
        <taxon>Roseobacteraceae</taxon>
        <taxon>Tropicimonas</taxon>
    </lineage>
</organism>
<evidence type="ECO:0000256" key="2">
    <source>
        <dbReference type="ARBA" id="ARBA00022723"/>
    </source>
</evidence>
<dbReference type="Pfam" id="PF01557">
    <property type="entry name" value="FAA_hydrolase"/>
    <property type="match status" value="1"/>
</dbReference>